<dbReference type="Proteomes" id="UP000321049">
    <property type="component" value="Unassembled WGS sequence"/>
</dbReference>
<dbReference type="EMBL" id="BJWH01000023">
    <property type="protein sequence ID" value="GEL99869.1"/>
    <property type="molecule type" value="Genomic_DNA"/>
</dbReference>
<name>A0A511JPL6_9CELL</name>
<evidence type="ECO:0000313" key="2">
    <source>
        <dbReference type="EMBL" id="GEL99869.1"/>
    </source>
</evidence>
<feature type="region of interest" description="Disordered" evidence="1">
    <location>
        <begin position="86"/>
        <end position="105"/>
    </location>
</feature>
<keyword evidence="3" id="KW-1185">Reference proteome</keyword>
<dbReference type="RefSeq" id="WP_146847497.1">
    <property type="nucleotide sequence ID" value="NZ_BJWH01000023.1"/>
</dbReference>
<dbReference type="AlphaFoldDB" id="A0A511JPL6"/>
<gene>
    <name evidence="2" type="ORF">CTE05_34160</name>
</gene>
<reference evidence="2 3" key="1">
    <citation type="submission" date="2019-07" db="EMBL/GenBank/DDBJ databases">
        <title>Whole genome shotgun sequence of Cellulomonas terrae NBRC 100819.</title>
        <authorList>
            <person name="Hosoyama A."/>
            <person name="Uohara A."/>
            <person name="Ohji S."/>
            <person name="Ichikawa N."/>
        </authorList>
    </citation>
    <scope>NUCLEOTIDE SEQUENCE [LARGE SCALE GENOMIC DNA]</scope>
    <source>
        <strain evidence="2 3">NBRC 100819</strain>
    </source>
</reference>
<protein>
    <submittedName>
        <fullName evidence="2">Uncharacterized protein</fullName>
    </submittedName>
</protein>
<evidence type="ECO:0000256" key="1">
    <source>
        <dbReference type="SAM" id="MobiDB-lite"/>
    </source>
</evidence>
<accession>A0A511JPL6</accession>
<organism evidence="2 3">
    <name type="scientific">Cellulomonas terrae</name>
    <dbReference type="NCBI Taxonomy" id="311234"/>
    <lineage>
        <taxon>Bacteria</taxon>
        <taxon>Bacillati</taxon>
        <taxon>Actinomycetota</taxon>
        <taxon>Actinomycetes</taxon>
        <taxon>Micrococcales</taxon>
        <taxon>Cellulomonadaceae</taxon>
        <taxon>Cellulomonas</taxon>
    </lineage>
</organism>
<comment type="caution">
    <text evidence="2">The sequence shown here is derived from an EMBL/GenBank/DDBJ whole genome shotgun (WGS) entry which is preliminary data.</text>
</comment>
<feature type="region of interest" description="Disordered" evidence="1">
    <location>
        <begin position="115"/>
        <end position="138"/>
    </location>
</feature>
<evidence type="ECO:0000313" key="3">
    <source>
        <dbReference type="Proteomes" id="UP000321049"/>
    </source>
</evidence>
<proteinExistence type="predicted"/>
<sequence length="138" mass="14601">MASGSQPIASFGAYGIVRERSRGELAAFAAKVSSDIGQNAPRLAAARLRAGARVARVRYDLLIAGADLRLTDKDVVDLDAYEALQTSGGARPHHDKKGRRIDDSAPGVLIGRANLREAPHPFPPPKIVRGGLPGSGRR</sequence>